<dbReference type="InterPro" id="IPR017451">
    <property type="entry name" value="F-box-assoc_interact_dom"/>
</dbReference>
<evidence type="ECO:0000313" key="3">
    <source>
        <dbReference type="Proteomes" id="UP000222542"/>
    </source>
</evidence>
<dbReference type="NCBIfam" id="TIGR01640">
    <property type="entry name" value="F_box_assoc_1"/>
    <property type="match status" value="1"/>
</dbReference>
<dbReference type="CDD" id="cd22157">
    <property type="entry name" value="F-box_AtFBW1-like"/>
    <property type="match status" value="1"/>
</dbReference>
<protein>
    <recommendedName>
        <fullName evidence="1">F-box domain-containing protein</fullName>
    </recommendedName>
</protein>
<dbReference type="SMR" id="A0A1U8EER6"/>
<evidence type="ECO:0000313" key="2">
    <source>
        <dbReference type="EMBL" id="PHT95087.1"/>
    </source>
</evidence>
<dbReference type="EMBL" id="AYRZ02000001">
    <property type="protein sequence ID" value="PHT95087.1"/>
    <property type="molecule type" value="Genomic_DNA"/>
</dbReference>
<keyword evidence="3" id="KW-1185">Reference proteome</keyword>
<feature type="domain" description="F-box" evidence="1">
    <location>
        <begin position="14"/>
        <end position="60"/>
    </location>
</feature>
<sequence length="381" mass="42364">MRKTYEGANFWTKEEEMPTLPQDLIIEILVRLPLKTLLKFRCVSKSWLSLLSNTEFHKTHVNFSMNNPKMTDYTLAAVATVSGLGKICRVYTISSENSSVTVSKHGCPPKSLSLSAWLLGSCNGLVCLTTDSFELMLLNPCTGKFNVFPDSIIHCEVGDGGYYFRYGFGYDASTDDYKVVKIFSFPQSGEGRHVNMVNVYSLKANSWSNIQGFNSGHINGNVGVFANGILHWEGCLNCHISGAYSEIVTLNLATERYGKIGLPSYEDGGIIHWALGVSRGCLVACCNYELNRADMWVMKEYGVERSWTKLVAISSPVDHRVKISPLFVAENGDEVLVMLGTEITLYNSRNASFKRLADYVSGDFLQVQVVTYLESLTSPHI</sequence>
<reference evidence="2 3" key="2">
    <citation type="journal article" date="2017" name="Genome Biol.">
        <title>New reference genome sequences of hot pepper reveal the massive evolution of plant disease-resistance genes by retroduplication.</title>
        <authorList>
            <person name="Kim S."/>
            <person name="Park J."/>
            <person name="Yeom S.I."/>
            <person name="Kim Y.M."/>
            <person name="Seo E."/>
            <person name="Kim K.T."/>
            <person name="Kim M.S."/>
            <person name="Lee J.M."/>
            <person name="Cheong K."/>
            <person name="Shin H.S."/>
            <person name="Kim S.B."/>
            <person name="Han K."/>
            <person name="Lee J."/>
            <person name="Park M."/>
            <person name="Lee H.A."/>
            <person name="Lee H.Y."/>
            <person name="Lee Y."/>
            <person name="Oh S."/>
            <person name="Lee J.H."/>
            <person name="Choi E."/>
            <person name="Choi E."/>
            <person name="Lee S.E."/>
            <person name="Jeon J."/>
            <person name="Kim H."/>
            <person name="Choi G."/>
            <person name="Song H."/>
            <person name="Lee J."/>
            <person name="Lee S.C."/>
            <person name="Kwon J.K."/>
            <person name="Lee H.Y."/>
            <person name="Koo N."/>
            <person name="Hong Y."/>
            <person name="Kim R.W."/>
            <person name="Kang W.H."/>
            <person name="Huh J.H."/>
            <person name="Kang B.C."/>
            <person name="Yang T.J."/>
            <person name="Lee Y.H."/>
            <person name="Bennetzen J.L."/>
            <person name="Choi D."/>
        </authorList>
    </citation>
    <scope>NUCLEOTIDE SEQUENCE [LARGE SCALE GENOMIC DNA]</scope>
    <source>
        <strain evidence="3">cv. CM334</strain>
    </source>
</reference>
<dbReference type="InterPro" id="IPR036047">
    <property type="entry name" value="F-box-like_dom_sf"/>
</dbReference>
<dbReference type="STRING" id="4072.A0A1U8EER6"/>
<proteinExistence type="predicted"/>
<dbReference type="Pfam" id="PF07734">
    <property type="entry name" value="FBA_1"/>
    <property type="match status" value="1"/>
</dbReference>
<dbReference type="SMART" id="SM00256">
    <property type="entry name" value="FBOX"/>
    <property type="match status" value="1"/>
</dbReference>
<accession>A0A1U8EER6</accession>
<dbReference type="AlphaFoldDB" id="A0A1U8EER6"/>
<dbReference type="InterPro" id="IPR006527">
    <property type="entry name" value="F-box-assoc_dom_typ1"/>
</dbReference>
<dbReference type="Pfam" id="PF00646">
    <property type="entry name" value="F-box"/>
    <property type="match status" value="1"/>
</dbReference>
<dbReference type="Proteomes" id="UP000222542">
    <property type="component" value="Unassembled WGS sequence"/>
</dbReference>
<dbReference type="OrthoDB" id="591557at2759"/>
<dbReference type="SUPFAM" id="SSF81383">
    <property type="entry name" value="F-box domain"/>
    <property type="match status" value="1"/>
</dbReference>
<dbReference type="PANTHER" id="PTHR31672">
    <property type="entry name" value="BNACNNG10540D PROTEIN"/>
    <property type="match status" value="1"/>
</dbReference>
<dbReference type="PROSITE" id="PS50181">
    <property type="entry name" value="FBOX"/>
    <property type="match status" value="1"/>
</dbReference>
<reference evidence="2 3" key="1">
    <citation type="journal article" date="2014" name="Nat. Genet.">
        <title>Genome sequence of the hot pepper provides insights into the evolution of pungency in Capsicum species.</title>
        <authorList>
            <person name="Kim S."/>
            <person name="Park M."/>
            <person name="Yeom S.I."/>
            <person name="Kim Y.M."/>
            <person name="Lee J.M."/>
            <person name="Lee H.A."/>
            <person name="Seo E."/>
            <person name="Choi J."/>
            <person name="Cheong K."/>
            <person name="Kim K.T."/>
            <person name="Jung K."/>
            <person name="Lee G.W."/>
            <person name="Oh S.K."/>
            <person name="Bae C."/>
            <person name="Kim S.B."/>
            <person name="Lee H.Y."/>
            <person name="Kim S.Y."/>
            <person name="Kim M.S."/>
            <person name="Kang B.C."/>
            <person name="Jo Y.D."/>
            <person name="Yang H.B."/>
            <person name="Jeong H.J."/>
            <person name="Kang W.H."/>
            <person name="Kwon J.K."/>
            <person name="Shin C."/>
            <person name="Lim J.Y."/>
            <person name="Park J.H."/>
            <person name="Huh J.H."/>
            <person name="Kim J.S."/>
            <person name="Kim B.D."/>
            <person name="Cohen O."/>
            <person name="Paran I."/>
            <person name="Suh M.C."/>
            <person name="Lee S.B."/>
            <person name="Kim Y.K."/>
            <person name="Shin Y."/>
            <person name="Noh S.J."/>
            <person name="Park J."/>
            <person name="Seo Y.S."/>
            <person name="Kwon S.Y."/>
            <person name="Kim H.A."/>
            <person name="Park J.M."/>
            <person name="Kim H.J."/>
            <person name="Choi S.B."/>
            <person name="Bosland P.W."/>
            <person name="Reeves G."/>
            <person name="Jo S.H."/>
            <person name="Lee B.W."/>
            <person name="Cho H.T."/>
            <person name="Choi H.S."/>
            <person name="Lee M.S."/>
            <person name="Yu Y."/>
            <person name="Do Choi Y."/>
            <person name="Park B.S."/>
            <person name="van Deynze A."/>
            <person name="Ashrafi H."/>
            <person name="Hill T."/>
            <person name="Kim W.T."/>
            <person name="Pai H.S."/>
            <person name="Ahn H.K."/>
            <person name="Yeam I."/>
            <person name="Giovannoni J.J."/>
            <person name="Rose J.K."/>
            <person name="Sorensen I."/>
            <person name="Lee S.J."/>
            <person name="Kim R.W."/>
            <person name="Choi I.Y."/>
            <person name="Choi B.S."/>
            <person name="Lim J.S."/>
            <person name="Lee Y.H."/>
            <person name="Choi D."/>
        </authorList>
    </citation>
    <scope>NUCLEOTIDE SEQUENCE [LARGE SCALE GENOMIC DNA]</scope>
    <source>
        <strain evidence="3">cv. CM334</strain>
    </source>
</reference>
<organism evidence="2 3">
    <name type="scientific">Capsicum annuum</name>
    <name type="common">Capsicum pepper</name>
    <dbReference type="NCBI Taxonomy" id="4072"/>
    <lineage>
        <taxon>Eukaryota</taxon>
        <taxon>Viridiplantae</taxon>
        <taxon>Streptophyta</taxon>
        <taxon>Embryophyta</taxon>
        <taxon>Tracheophyta</taxon>
        <taxon>Spermatophyta</taxon>
        <taxon>Magnoliopsida</taxon>
        <taxon>eudicotyledons</taxon>
        <taxon>Gunneridae</taxon>
        <taxon>Pentapetalae</taxon>
        <taxon>asterids</taxon>
        <taxon>lamiids</taxon>
        <taxon>Solanales</taxon>
        <taxon>Solanaceae</taxon>
        <taxon>Solanoideae</taxon>
        <taxon>Capsiceae</taxon>
        <taxon>Capsicum</taxon>
    </lineage>
</organism>
<comment type="caution">
    <text evidence="2">The sequence shown here is derived from an EMBL/GenBank/DDBJ whole genome shotgun (WGS) entry which is preliminary data.</text>
</comment>
<dbReference type="InterPro" id="IPR050796">
    <property type="entry name" value="SCF_F-box_component"/>
</dbReference>
<dbReference type="Gene3D" id="1.20.1280.50">
    <property type="match status" value="1"/>
</dbReference>
<dbReference type="InterPro" id="IPR001810">
    <property type="entry name" value="F-box_dom"/>
</dbReference>
<name>A0A1U8EER6_CAPAN</name>
<dbReference type="PANTHER" id="PTHR31672:SF13">
    <property type="entry name" value="F-BOX PROTEIN CPR30-LIKE"/>
    <property type="match status" value="1"/>
</dbReference>
<dbReference type="Gramene" id="PHT95087">
    <property type="protein sequence ID" value="PHT95087"/>
    <property type="gene ID" value="T459_02969"/>
</dbReference>
<dbReference type="KEGG" id="cann:107842850"/>
<dbReference type="OMA" id="CHPHISR"/>
<evidence type="ECO:0000259" key="1">
    <source>
        <dbReference type="PROSITE" id="PS50181"/>
    </source>
</evidence>
<gene>
    <name evidence="2" type="ORF">T459_02969</name>
</gene>